<name>A0A140NI24_PROSM</name>
<protein>
    <submittedName>
        <fullName evidence="1">Uncharacterized protein</fullName>
    </submittedName>
</protein>
<gene>
    <name evidence="1" type="ordered locus">S70_03310</name>
</gene>
<reference evidence="2" key="2">
    <citation type="submission" date="2012-04" db="EMBL/GenBank/DDBJ databases">
        <title>Complete genome sequence of Providencia stuartii clinical isolate MRSN 2154.</title>
        <authorList>
            <person name="Clifford R.J."/>
            <person name="Hang J."/>
            <person name="Riley M.C."/>
            <person name="Onmus-Leone F."/>
            <person name="Kuschner R.A."/>
            <person name="Lesho E.P."/>
            <person name="Waterman P.E."/>
        </authorList>
    </citation>
    <scope>NUCLEOTIDE SEQUENCE [LARGE SCALE GENOMIC DNA]</scope>
    <source>
        <strain evidence="2">MRSN 2154</strain>
    </source>
</reference>
<sequence length="340" mass="38221">MSYHSKIDVAIKKASTLNNQTSELGQMSKLFSDHVLNTILKENHNARGNSSQLINSVISVTWIDKIPLAKFIGTVADHHGNFITQKVELGDALLIDIHNDTSSNSIQSSAFFLQAKRAKSSKIPKVPVYMGKTQNNSSLKELALLRNWPKFDLYKTSGDKLSVLSSIQLPMPVPPLAYGGFAVCPTTINSNAWKAHWMCARPEYNAPFNITFGELLSYFFKINTKIHIGESFTLGKSNDPWSKLINNIIDIAKEYSTPSSYSNIYGENRNKVISFIKDVDLEYPHELFHYLHENFNSYQPNISNSDSAKLVPPKKSIPIIIYGSTGRNPITSKNHNNIRW</sequence>
<dbReference type="OrthoDB" id="7069390at2"/>
<organism evidence="1 2">
    <name type="scientific">Providencia stuartii (strain MRSN 2154)</name>
    <dbReference type="NCBI Taxonomy" id="1157951"/>
    <lineage>
        <taxon>Bacteria</taxon>
        <taxon>Pseudomonadati</taxon>
        <taxon>Pseudomonadota</taxon>
        <taxon>Gammaproteobacteria</taxon>
        <taxon>Enterobacterales</taxon>
        <taxon>Morganellaceae</taxon>
        <taxon>Providencia</taxon>
    </lineage>
</organism>
<reference evidence="1 2" key="1">
    <citation type="journal article" date="2012" name="J. Bacteriol.">
        <title>Complete Genome Sequence of Providencia stuartii Clinical Isolate MRSN 2154.</title>
        <authorList>
            <person name="Clifford R.J."/>
            <person name="Hang J."/>
            <person name="Riley M.C."/>
            <person name="Onmus-Leone F."/>
            <person name="Kuschner R.A."/>
            <person name="Lesho E.P."/>
            <person name="Waterman P.E."/>
        </authorList>
    </citation>
    <scope>NUCLEOTIDE SEQUENCE [LARGE SCALE GENOMIC DNA]</scope>
    <source>
        <strain evidence="1 2">MRSN 2154</strain>
    </source>
</reference>
<dbReference type="EMBL" id="CP003488">
    <property type="protein sequence ID" value="AFH92551.1"/>
    <property type="molecule type" value="Genomic_DNA"/>
</dbReference>
<proteinExistence type="predicted"/>
<dbReference type="Proteomes" id="UP000005012">
    <property type="component" value="Chromosome"/>
</dbReference>
<dbReference type="KEGG" id="psi:S70_03310"/>
<accession>A0A140NI24</accession>
<dbReference type="AlphaFoldDB" id="A0A140NI24"/>
<evidence type="ECO:0000313" key="2">
    <source>
        <dbReference type="Proteomes" id="UP000005012"/>
    </source>
</evidence>
<evidence type="ECO:0000313" key="1">
    <source>
        <dbReference type="EMBL" id="AFH92551.1"/>
    </source>
</evidence>
<dbReference type="GeneID" id="93518601"/>
<dbReference type="RefSeq" id="WP_014656359.1">
    <property type="nucleotide sequence ID" value="NC_017731.1"/>
</dbReference>
<dbReference type="PATRIC" id="fig|1157951.4.peg.657"/>
<dbReference type="HOGENOM" id="CLU_816025_0_0_6"/>